<dbReference type="InterPro" id="IPR050194">
    <property type="entry name" value="Glycosyltransferase_grp1"/>
</dbReference>
<proteinExistence type="predicted"/>
<dbReference type="InterPro" id="IPR001296">
    <property type="entry name" value="Glyco_trans_1"/>
</dbReference>
<evidence type="ECO:0000313" key="2">
    <source>
        <dbReference type="EMBL" id="MQT91948.1"/>
    </source>
</evidence>
<dbReference type="PANTHER" id="PTHR45947:SF3">
    <property type="entry name" value="SULFOQUINOVOSYL TRANSFERASE SQD2"/>
    <property type="match status" value="1"/>
</dbReference>
<accession>A0A7X1XI79</accession>
<name>A0A7X1XI79_9PSED</name>
<dbReference type="Proteomes" id="UP000489190">
    <property type="component" value="Unassembled WGS sequence"/>
</dbReference>
<dbReference type="Gene3D" id="3.40.50.2000">
    <property type="entry name" value="Glycogen Phosphorylase B"/>
    <property type="match status" value="1"/>
</dbReference>
<sequence length="353" mass="39298">MQTRVCFIYPWATFGGVERVLLNRALAFKHYLPEIMVDFYFLHDSGGLAPLVAAMTQYGLNATSSISIVSSLDQNYDLAFIIDCPQAIDLCVRRSQRYVVECHTSYGENRGYLANVPNTCERVITPSSVFSDLIRNEFPTLPAPVGELRNFVPWDLPSQEFPLDNCLPRWSRKPILFFGRLDRLKDPLSLLDAFQLLEHRRKGEFMLLFCGPRSSEIDLNKEISKRSLGGLSVVLPPVPFASAGRLLNSVSRSGGLFVSPSKGESFGLSAAEAISSLVPVVLSDIKAHVDLVSGYEQIFTYPLGDTKKLSARIEAVFDDYANACDAVACARNAFSATSFIEDWKHLFYELDIA</sequence>
<dbReference type="SUPFAM" id="SSF53756">
    <property type="entry name" value="UDP-Glycosyltransferase/glycogen phosphorylase"/>
    <property type="match status" value="1"/>
</dbReference>
<evidence type="ECO:0000313" key="3">
    <source>
        <dbReference type="Proteomes" id="UP000489190"/>
    </source>
</evidence>
<dbReference type="EMBL" id="WIWI01000080">
    <property type="protein sequence ID" value="MQT91948.1"/>
    <property type="molecule type" value="Genomic_DNA"/>
</dbReference>
<keyword evidence="2" id="KW-0808">Transferase</keyword>
<comment type="caution">
    <text evidence="2">The sequence shown here is derived from an EMBL/GenBank/DDBJ whole genome shotgun (WGS) entry which is preliminary data.</text>
</comment>
<evidence type="ECO:0000259" key="1">
    <source>
        <dbReference type="Pfam" id="PF00534"/>
    </source>
</evidence>
<reference evidence="2 3" key="1">
    <citation type="submission" date="2019-10" db="EMBL/GenBank/DDBJ databases">
        <title>Evaluation of single-gene subtyping targets for Pseudomonas.</title>
        <authorList>
            <person name="Reichler S.J."/>
            <person name="Orsi R.H."/>
            <person name="Wiedmann M."/>
            <person name="Martin N.H."/>
            <person name="Murphy S.I."/>
        </authorList>
    </citation>
    <scope>NUCLEOTIDE SEQUENCE [LARGE SCALE GENOMIC DNA]</scope>
    <source>
        <strain evidence="2 3">FSL R10-3254</strain>
    </source>
</reference>
<dbReference type="CDD" id="cd03801">
    <property type="entry name" value="GT4_PimA-like"/>
    <property type="match status" value="1"/>
</dbReference>
<feature type="domain" description="Glycosyl transferase family 1" evidence="1">
    <location>
        <begin position="173"/>
        <end position="320"/>
    </location>
</feature>
<protein>
    <submittedName>
        <fullName evidence="2">Glycosyltransferase</fullName>
    </submittedName>
</protein>
<dbReference type="Pfam" id="PF00534">
    <property type="entry name" value="Glycos_transf_1"/>
    <property type="match status" value="1"/>
</dbReference>
<dbReference type="GO" id="GO:0016757">
    <property type="term" value="F:glycosyltransferase activity"/>
    <property type="evidence" value="ECO:0007669"/>
    <property type="project" value="InterPro"/>
</dbReference>
<gene>
    <name evidence="2" type="ORF">GHO39_22855</name>
</gene>
<dbReference type="RefSeq" id="WP_153330487.1">
    <property type="nucleotide sequence ID" value="NZ_WIWI01000080.1"/>
</dbReference>
<dbReference type="AlphaFoldDB" id="A0A7X1XI79"/>
<organism evidence="2 3">
    <name type="scientific">Pseudomonas helleri</name>
    <dbReference type="NCBI Taxonomy" id="1608996"/>
    <lineage>
        <taxon>Bacteria</taxon>
        <taxon>Pseudomonadati</taxon>
        <taxon>Pseudomonadota</taxon>
        <taxon>Gammaproteobacteria</taxon>
        <taxon>Pseudomonadales</taxon>
        <taxon>Pseudomonadaceae</taxon>
        <taxon>Pseudomonas</taxon>
    </lineage>
</organism>
<dbReference type="PANTHER" id="PTHR45947">
    <property type="entry name" value="SULFOQUINOVOSYL TRANSFERASE SQD2"/>
    <property type="match status" value="1"/>
</dbReference>